<keyword evidence="6" id="KW-0812">Transmembrane</keyword>
<keyword evidence="8" id="KW-1185">Reference proteome</keyword>
<dbReference type="EnsemblPlants" id="Bo1g002380.1">
    <property type="protein sequence ID" value="Bo1g002380.1"/>
    <property type="gene ID" value="Bo1g002380"/>
</dbReference>
<keyword evidence="5" id="KW-0460">Magnesium</keyword>
<evidence type="ECO:0000313" key="8">
    <source>
        <dbReference type="Proteomes" id="UP000032141"/>
    </source>
</evidence>
<protein>
    <submittedName>
        <fullName evidence="7">Uncharacterized protein</fullName>
    </submittedName>
</protein>
<keyword evidence="6" id="KW-0472">Membrane</keyword>
<evidence type="ECO:0000256" key="1">
    <source>
        <dbReference type="ARBA" id="ARBA00001946"/>
    </source>
</evidence>
<feature type="transmembrane region" description="Helical" evidence="6">
    <location>
        <begin position="45"/>
        <end position="63"/>
    </location>
</feature>
<dbReference type="GO" id="GO:0046872">
    <property type="term" value="F:metal ion binding"/>
    <property type="evidence" value="ECO:0007669"/>
    <property type="project" value="UniProtKB-KW"/>
</dbReference>
<dbReference type="HOGENOM" id="CLU_2029910_0_0_1"/>
<dbReference type="GO" id="GO:0016791">
    <property type="term" value="F:phosphatase activity"/>
    <property type="evidence" value="ECO:0007669"/>
    <property type="project" value="UniProtKB-ARBA"/>
</dbReference>
<dbReference type="SUPFAM" id="SSF56655">
    <property type="entry name" value="Carbohydrate phosphatase"/>
    <property type="match status" value="1"/>
</dbReference>
<keyword evidence="4" id="KW-0378">Hydrolase</keyword>
<evidence type="ECO:0000256" key="2">
    <source>
        <dbReference type="ARBA" id="ARBA00009759"/>
    </source>
</evidence>
<dbReference type="OMA" id="WIGKIGE"/>
<dbReference type="Gene3D" id="3.40.190.80">
    <property type="match status" value="1"/>
</dbReference>
<evidence type="ECO:0000256" key="4">
    <source>
        <dbReference type="ARBA" id="ARBA00022801"/>
    </source>
</evidence>
<name>A0A0D3A0W1_BRAOL</name>
<comment type="similarity">
    <text evidence="2">Belongs to the inositol monophosphatase superfamily.</text>
</comment>
<comment type="cofactor">
    <cofactor evidence="1">
        <name>Mg(2+)</name>
        <dbReference type="ChEBI" id="CHEBI:18420"/>
    </cofactor>
</comment>
<sequence length="122" mass="13429">MPLYGCDCYAYALLASGFVDLVIESGLKVKLLLKNDLSKVNASFINRYLVLFFYIILIEVNVIPHQPYDFLALVPVIEGAGGTITDWNGNSLLWEASSSAFATIAAGDSDIHQQALESLEWQ</sequence>
<reference evidence="7" key="2">
    <citation type="submission" date="2015-03" db="UniProtKB">
        <authorList>
            <consortium name="EnsemblPlants"/>
        </authorList>
    </citation>
    <scope>IDENTIFICATION</scope>
</reference>
<evidence type="ECO:0000256" key="3">
    <source>
        <dbReference type="ARBA" id="ARBA00022723"/>
    </source>
</evidence>
<keyword evidence="6" id="KW-1133">Transmembrane helix</keyword>
<dbReference type="PANTHER" id="PTHR43200">
    <property type="entry name" value="PHOSPHATASE"/>
    <property type="match status" value="1"/>
</dbReference>
<feature type="transmembrane region" description="Helical" evidence="6">
    <location>
        <begin position="12"/>
        <end position="33"/>
    </location>
</feature>
<keyword evidence="3" id="KW-0479">Metal-binding</keyword>
<dbReference type="Gramene" id="Bo1g002380.1">
    <property type="protein sequence ID" value="Bo1g002380.1"/>
    <property type="gene ID" value="Bo1g002380"/>
</dbReference>
<dbReference type="STRING" id="109376.A0A0D3A0W1"/>
<reference evidence="7 8" key="1">
    <citation type="journal article" date="2014" name="Genome Biol.">
        <title>Transcriptome and methylome profiling reveals relics of genome dominance in the mesopolyploid Brassica oleracea.</title>
        <authorList>
            <person name="Parkin I.A."/>
            <person name="Koh C."/>
            <person name="Tang H."/>
            <person name="Robinson S.J."/>
            <person name="Kagale S."/>
            <person name="Clarke W.E."/>
            <person name="Town C.D."/>
            <person name="Nixon J."/>
            <person name="Krishnakumar V."/>
            <person name="Bidwell S.L."/>
            <person name="Denoeud F."/>
            <person name="Belcram H."/>
            <person name="Links M.G."/>
            <person name="Just J."/>
            <person name="Clarke C."/>
            <person name="Bender T."/>
            <person name="Huebert T."/>
            <person name="Mason A.S."/>
            <person name="Pires J.C."/>
            <person name="Barker G."/>
            <person name="Moore J."/>
            <person name="Walley P.G."/>
            <person name="Manoli S."/>
            <person name="Batley J."/>
            <person name="Edwards D."/>
            <person name="Nelson M.N."/>
            <person name="Wang X."/>
            <person name="Paterson A.H."/>
            <person name="King G."/>
            <person name="Bancroft I."/>
            <person name="Chalhoub B."/>
            <person name="Sharpe A.G."/>
        </authorList>
    </citation>
    <scope>NUCLEOTIDE SEQUENCE</scope>
    <source>
        <strain evidence="7 8">cv. TO1000</strain>
    </source>
</reference>
<dbReference type="Proteomes" id="UP000032141">
    <property type="component" value="Chromosome C1"/>
</dbReference>
<organism evidence="7 8">
    <name type="scientific">Brassica oleracea var. oleracea</name>
    <dbReference type="NCBI Taxonomy" id="109376"/>
    <lineage>
        <taxon>Eukaryota</taxon>
        <taxon>Viridiplantae</taxon>
        <taxon>Streptophyta</taxon>
        <taxon>Embryophyta</taxon>
        <taxon>Tracheophyta</taxon>
        <taxon>Spermatophyta</taxon>
        <taxon>Magnoliopsida</taxon>
        <taxon>eudicotyledons</taxon>
        <taxon>Gunneridae</taxon>
        <taxon>Pentapetalae</taxon>
        <taxon>rosids</taxon>
        <taxon>malvids</taxon>
        <taxon>Brassicales</taxon>
        <taxon>Brassicaceae</taxon>
        <taxon>Brassiceae</taxon>
        <taxon>Brassica</taxon>
    </lineage>
</organism>
<evidence type="ECO:0000256" key="5">
    <source>
        <dbReference type="ARBA" id="ARBA00022842"/>
    </source>
</evidence>
<dbReference type="InterPro" id="IPR051090">
    <property type="entry name" value="Inositol_monoP_superfamily"/>
</dbReference>
<evidence type="ECO:0000313" key="7">
    <source>
        <dbReference type="EnsemblPlants" id="Bo1g002380.1"/>
    </source>
</evidence>
<dbReference type="eggNOG" id="KOG2951">
    <property type="taxonomic scope" value="Eukaryota"/>
</dbReference>
<dbReference type="GO" id="GO:0000105">
    <property type="term" value="P:L-histidine biosynthetic process"/>
    <property type="evidence" value="ECO:0007669"/>
    <property type="project" value="TreeGrafter"/>
</dbReference>
<dbReference type="AlphaFoldDB" id="A0A0D3A0W1"/>
<proteinExistence type="inferred from homology"/>
<evidence type="ECO:0000256" key="6">
    <source>
        <dbReference type="SAM" id="Phobius"/>
    </source>
</evidence>
<dbReference type="PANTHER" id="PTHR43200:SF6">
    <property type="entry name" value="3'(2'),5'-BISPHOSPHATE NUCLEOTIDASE"/>
    <property type="match status" value="1"/>
</dbReference>
<accession>A0A0D3A0W1</accession>